<dbReference type="Proteomes" id="UP000625283">
    <property type="component" value="Unassembled WGS sequence"/>
</dbReference>
<name>A0ABS1RA97_9SPHI</name>
<dbReference type="Gene3D" id="2.60.120.430">
    <property type="entry name" value="Galactose-binding lectin"/>
    <property type="match status" value="1"/>
</dbReference>
<evidence type="ECO:0008006" key="3">
    <source>
        <dbReference type="Google" id="ProtNLM"/>
    </source>
</evidence>
<reference evidence="1 2" key="1">
    <citation type="submission" date="2021-01" db="EMBL/GenBank/DDBJ databases">
        <title>C459-1 draft genome sequence.</title>
        <authorList>
            <person name="Zhang X.-F."/>
        </authorList>
    </citation>
    <scope>NUCLEOTIDE SEQUENCE [LARGE SCALE GENOMIC DNA]</scope>
    <source>
        <strain evidence="2">C459-1</strain>
    </source>
</reference>
<gene>
    <name evidence="1" type="ORF">JKG61_22090</name>
</gene>
<keyword evidence="2" id="KW-1185">Reference proteome</keyword>
<evidence type="ECO:0000313" key="2">
    <source>
        <dbReference type="Proteomes" id="UP000625283"/>
    </source>
</evidence>
<protein>
    <recommendedName>
        <fullName evidence="3">DUF4465 domain-containing protein</fullName>
    </recommendedName>
</protein>
<organism evidence="1 2">
    <name type="scientific">Sphingobacterium faecale</name>
    <dbReference type="NCBI Taxonomy" id="2803775"/>
    <lineage>
        <taxon>Bacteria</taxon>
        <taxon>Pseudomonadati</taxon>
        <taxon>Bacteroidota</taxon>
        <taxon>Sphingobacteriia</taxon>
        <taxon>Sphingobacteriales</taxon>
        <taxon>Sphingobacteriaceae</taxon>
        <taxon>Sphingobacterium</taxon>
    </lineage>
</organism>
<dbReference type="PROSITE" id="PS51257">
    <property type="entry name" value="PROKAR_LIPOPROTEIN"/>
    <property type="match status" value="1"/>
</dbReference>
<proteinExistence type="predicted"/>
<sequence>MTRHLTICSIIMGMLLLSCKKDKALTPPSTDYIKYKEDDSPQDQLHESLKGSNYVLLFLDDATAEKIKGKILKDYRPNKSNGIRNAIWNGLTNKSESTMGQNFYGVGDHWMWYDVNEGAGWSVLAWHTTANEAFDFTEIDQSYTLHIAMKSVDNESHGFRFYKPNSDASVYEKFGFTIGENMMTGESVEDYRTNIPRDGKWHEIEIKLSDLGNKWNYNQICERTSVEGSENLLTILSGGKGGTTLQIDAIFFYKKGV</sequence>
<dbReference type="RefSeq" id="WP_202105179.1">
    <property type="nucleotide sequence ID" value="NZ_JAERTY010000017.1"/>
</dbReference>
<accession>A0ABS1RA97</accession>
<dbReference type="EMBL" id="JAERTY010000017">
    <property type="protein sequence ID" value="MBL1411465.1"/>
    <property type="molecule type" value="Genomic_DNA"/>
</dbReference>
<comment type="caution">
    <text evidence="1">The sequence shown here is derived from an EMBL/GenBank/DDBJ whole genome shotgun (WGS) entry which is preliminary data.</text>
</comment>
<evidence type="ECO:0000313" key="1">
    <source>
        <dbReference type="EMBL" id="MBL1411465.1"/>
    </source>
</evidence>